<feature type="domain" description="N-acetyltransferase" evidence="3">
    <location>
        <begin position="1"/>
        <end position="155"/>
    </location>
</feature>
<dbReference type="RefSeq" id="WP_159173681.1">
    <property type="nucleotide sequence ID" value="NZ_LR732312.1"/>
</dbReference>
<dbReference type="Gene3D" id="3.40.630.30">
    <property type="match status" value="1"/>
</dbReference>
<dbReference type="InterPro" id="IPR016181">
    <property type="entry name" value="Acyl_CoA_acyltransferase"/>
</dbReference>
<dbReference type="SUPFAM" id="SSF55729">
    <property type="entry name" value="Acyl-CoA N-acyltransferases (Nat)"/>
    <property type="match status" value="1"/>
</dbReference>
<keyword evidence="2" id="KW-0012">Acyltransferase</keyword>
<dbReference type="EMBL" id="CABWKQ010000029">
    <property type="protein sequence ID" value="VWX37716.1"/>
    <property type="molecule type" value="Genomic_DNA"/>
</dbReference>
<keyword evidence="5" id="KW-1185">Reference proteome</keyword>
<dbReference type="PROSITE" id="PS51186">
    <property type="entry name" value="GNAT"/>
    <property type="match status" value="1"/>
</dbReference>
<evidence type="ECO:0000256" key="1">
    <source>
        <dbReference type="ARBA" id="ARBA00022679"/>
    </source>
</evidence>
<keyword evidence="1 4" id="KW-0808">Transferase</keyword>
<dbReference type="AlphaFoldDB" id="A0A653IFG1"/>
<proteinExistence type="predicted"/>
<evidence type="ECO:0000313" key="4">
    <source>
        <dbReference type="EMBL" id="VWX37716.1"/>
    </source>
</evidence>
<dbReference type="GO" id="GO:0016747">
    <property type="term" value="F:acyltransferase activity, transferring groups other than amino-acyl groups"/>
    <property type="evidence" value="ECO:0007669"/>
    <property type="project" value="InterPro"/>
</dbReference>
<sequence>MRIIETTDVDVLAQLNRYVHEPHVRQQPHHFKPYDADAVRAFFTKIVEEAVYQFLVLEVEDEAIGYAWIEYVSRAESAFKFADAKVRVHHLCIMDTKQQNGYGRLLLEDIERRAREQGIHKVELDYWMSNDGVDVFYERIGFEKTRQVVAKSLDY</sequence>
<name>A0A653IFG1_9BACL</name>
<dbReference type="PANTHER" id="PTHR43420">
    <property type="entry name" value="ACETYLTRANSFERASE"/>
    <property type="match status" value="1"/>
</dbReference>
<gene>
    <name evidence="4" type="ORF">EXIGUO9Y_350013</name>
</gene>
<dbReference type="CDD" id="cd04301">
    <property type="entry name" value="NAT_SF"/>
    <property type="match status" value="1"/>
</dbReference>
<evidence type="ECO:0000259" key="3">
    <source>
        <dbReference type="PROSITE" id="PS51186"/>
    </source>
</evidence>
<evidence type="ECO:0000313" key="5">
    <source>
        <dbReference type="Proteomes" id="UP000439752"/>
    </source>
</evidence>
<dbReference type="Proteomes" id="UP000439752">
    <property type="component" value="Unassembled WGS sequence"/>
</dbReference>
<protein>
    <submittedName>
        <fullName evidence="4">GNAT family N-acetyltransferase</fullName>
    </submittedName>
</protein>
<dbReference type="PANTHER" id="PTHR43420:SF12">
    <property type="entry name" value="N-ACETYLTRANSFERASE DOMAIN-CONTAINING PROTEIN"/>
    <property type="match status" value="1"/>
</dbReference>
<organism evidence="4 5">
    <name type="scientific">Exiguobacterium oxidotolerans</name>
    <dbReference type="NCBI Taxonomy" id="223958"/>
    <lineage>
        <taxon>Bacteria</taxon>
        <taxon>Bacillati</taxon>
        <taxon>Bacillota</taxon>
        <taxon>Bacilli</taxon>
        <taxon>Bacillales</taxon>
        <taxon>Bacillales Family XII. Incertae Sedis</taxon>
        <taxon>Exiguobacterium</taxon>
    </lineage>
</organism>
<dbReference type="InterPro" id="IPR050680">
    <property type="entry name" value="YpeA/RimI_acetyltransf"/>
</dbReference>
<reference evidence="4 5" key="1">
    <citation type="submission" date="2019-10" db="EMBL/GenBank/DDBJ databases">
        <authorList>
            <person name="Karimi E."/>
        </authorList>
    </citation>
    <scope>NUCLEOTIDE SEQUENCE [LARGE SCALE GENOMIC DNA]</scope>
    <source>
        <strain evidence="4">Exiguobacterium sp. 9Y</strain>
    </source>
</reference>
<evidence type="ECO:0000256" key="2">
    <source>
        <dbReference type="ARBA" id="ARBA00023315"/>
    </source>
</evidence>
<dbReference type="InterPro" id="IPR000182">
    <property type="entry name" value="GNAT_dom"/>
</dbReference>
<dbReference type="Pfam" id="PF13673">
    <property type="entry name" value="Acetyltransf_10"/>
    <property type="match status" value="1"/>
</dbReference>
<accession>A0A653IFG1</accession>